<dbReference type="Proteomes" id="UP001302126">
    <property type="component" value="Unassembled WGS sequence"/>
</dbReference>
<dbReference type="CDD" id="cd12148">
    <property type="entry name" value="fungal_TF_MHR"/>
    <property type="match status" value="1"/>
</dbReference>
<dbReference type="SMART" id="SM00066">
    <property type="entry name" value="GAL4"/>
    <property type="match status" value="1"/>
</dbReference>
<dbReference type="PROSITE" id="PS50048">
    <property type="entry name" value="ZN2_CY6_FUNGAL_2"/>
    <property type="match status" value="1"/>
</dbReference>
<dbReference type="InterPro" id="IPR053181">
    <property type="entry name" value="EcdB-like_regulator"/>
</dbReference>
<name>A0AAN6WVM9_9PEZI</name>
<evidence type="ECO:0000313" key="6">
    <source>
        <dbReference type="Proteomes" id="UP001302126"/>
    </source>
</evidence>
<dbReference type="GO" id="GO:0006351">
    <property type="term" value="P:DNA-templated transcription"/>
    <property type="evidence" value="ECO:0007669"/>
    <property type="project" value="InterPro"/>
</dbReference>
<sequence>MSGLPTPQTAPPTSHASPSASSPNVRKERGAIAAQACDTCRVRKQRCDEQRPKCSTCQRFKLECNYREPVPTKKDKTLTEILDRLTNLGDRLGNLENKVDVMGQTIGQTIGRNQQATLSAANPAFSAHPQADNYAVPPAASDMMQTDYPASQLPYHTLPDVHGSAASNHGQYKYVSSVHSMLAWPAIQQLFASIQQRMSNVDLGALARGGVAHMLGVDGHGVTEHVPFDRNPDLVANLTWDYVERVSKAYFDSINLISPILDRHSFMLQTLPTVFRKGFTQGIDATITFFVLALGEVALAGSDGAPLHIYDGRASGIRGGTTDHPPGFELFNEGRSRMGYHLTECSLENVQVFALASAYYGSCFYPMDFWRMTASASQACQSLIASKPAELEATSPRLDLIRRVFWYCSIMETMVHLELGYPLSGLEKMESTVGLPIFTGSFSKDDVENDEESHFYLTQHFAAQIVLRRLIIGADTKLSQEAATPSSGEPVTPFNPPTGLGGINPVAIQTLVGELEQWRGMLPSRIRWQEDSPGAFPDADEAQYAASLSLHTPTTTPISPVMPIVPAAQVPNTPAGTPPLMFTTDLDAPPARYSYALDVQVAMVRSKYYYAKYLLYRPFLYKALHHPEAITQDDAVGVAQCLKSCLKWPIAMSPTCKHKRLIPCLWFFTQNFFGILVLLHLSTQVPILRTIRNNLCGERYEMDASETVGLYLDWLRDLKAIDIGTAWHWEVAKTIYGLE</sequence>
<keyword evidence="2" id="KW-0539">Nucleus</keyword>
<feature type="domain" description="Zn(2)-C6 fungal-type" evidence="4">
    <location>
        <begin position="36"/>
        <end position="66"/>
    </location>
</feature>
<keyword evidence="1" id="KW-0479">Metal-binding</keyword>
<dbReference type="GO" id="GO:0003677">
    <property type="term" value="F:DNA binding"/>
    <property type="evidence" value="ECO:0007669"/>
    <property type="project" value="InterPro"/>
</dbReference>
<feature type="region of interest" description="Disordered" evidence="3">
    <location>
        <begin position="1"/>
        <end position="28"/>
    </location>
</feature>
<evidence type="ECO:0000259" key="4">
    <source>
        <dbReference type="PROSITE" id="PS50048"/>
    </source>
</evidence>
<comment type="caution">
    <text evidence="5">The sequence shown here is derived from an EMBL/GenBank/DDBJ whole genome shotgun (WGS) entry which is preliminary data.</text>
</comment>
<evidence type="ECO:0000313" key="5">
    <source>
        <dbReference type="EMBL" id="KAK4189030.1"/>
    </source>
</evidence>
<dbReference type="SMART" id="SM00906">
    <property type="entry name" value="Fungal_trans"/>
    <property type="match status" value="1"/>
</dbReference>
<evidence type="ECO:0000256" key="1">
    <source>
        <dbReference type="ARBA" id="ARBA00022723"/>
    </source>
</evidence>
<dbReference type="InterPro" id="IPR001138">
    <property type="entry name" value="Zn2Cys6_DnaBD"/>
</dbReference>
<keyword evidence="6" id="KW-1185">Reference proteome</keyword>
<dbReference type="SUPFAM" id="SSF57701">
    <property type="entry name" value="Zn2/Cys6 DNA-binding domain"/>
    <property type="match status" value="1"/>
</dbReference>
<dbReference type="InterPro" id="IPR036864">
    <property type="entry name" value="Zn2-C6_fun-type_DNA-bd_sf"/>
</dbReference>
<reference evidence="5" key="2">
    <citation type="submission" date="2023-05" db="EMBL/GenBank/DDBJ databases">
        <authorList>
            <consortium name="Lawrence Berkeley National Laboratory"/>
            <person name="Steindorff A."/>
            <person name="Hensen N."/>
            <person name="Bonometti L."/>
            <person name="Westerberg I."/>
            <person name="Brannstrom I.O."/>
            <person name="Guillou S."/>
            <person name="Cros-Aarteil S."/>
            <person name="Calhoun S."/>
            <person name="Haridas S."/>
            <person name="Kuo A."/>
            <person name="Mondo S."/>
            <person name="Pangilinan J."/>
            <person name="Riley R."/>
            <person name="Labutti K."/>
            <person name="Andreopoulos B."/>
            <person name="Lipzen A."/>
            <person name="Chen C."/>
            <person name="Yanf M."/>
            <person name="Daum C."/>
            <person name="Ng V."/>
            <person name="Clum A."/>
            <person name="Ohm R."/>
            <person name="Martin F."/>
            <person name="Silar P."/>
            <person name="Natvig D."/>
            <person name="Lalanne C."/>
            <person name="Gautier V."/>
            <person name="Ament-Velasquez S.L."/>
            <person name="Kruys A."/>
            <person name="Hutchinson M.I."/>
            <person name="Powell A.J."/>
            <person name="Barry K."/>
            <person name="Miller A.N."/>
            <person name="Grigoriev I.V."/>
            <person name="Debuchy R."/>
            <person name="Gladieux P."/>
            <person name="Thoren M.H."/>
            <person name="Johannesson H."/>
        </authorList>
    </citation>
    <scope>NUCLEOTIDE SEQUENCE</scope>
    <source>
        <strain evidence="5">PSN309</strain>
    </source>
</reference>
<dbReference type="InterPro" id="IPR007219">
    <property type="entry name" value="XnlR_reg_dom"/>
</dbReference>
<dbReference type="GO" id="GO:0008270">
    <property type="term" value="F:zinc ion binding"/>
    <property type="evidence" value="ECO:0007669"/>
    <property type="project" value="InterPro"/>
</dbReference>
<dbReference type="Pfam" id="PF00172">
    <property type="entry name" value="Zn_clus"/>
    <property type="match status" value="1"/>
</dbReference>
<dbReference type="GO" id="GO:0000981">
    <property type="term" value="F:DNA-binding transcription factor activity, RNA polymerase II-specific"/>
    <property type="evidence" value="ECO:0007669"/>
    <property type="project" value="InterPro"/>
</dbReference>
<proteinExistence type="predicted"/>
<organism evidence="5 6">
    <name type="scientific">Podospora australis</name>
    <dbReference type="NCBI Taxonomy" id="1536484"/>
    <lineage>
        <taxon>Eukaryota</taxon>
        <taxon>Fungi</taxon>
        <taxon>Dikarya</taxon>
        <taxon>Ascomycota</taxon>
        <taxon>Pezizomycotina</taxon>
        <taxon>Sordariomycetes</taxon>
        <taxon>Sordariomycetidae</taxon>
        <taxon>Sordariales</taxon>
        <taxon>Podosporaceae</taxon>
        <taxon>Podospora</taxon>
    </lineage>
</organism>
<feature type="compositionally biased region" description="Low complexity" evidence="3">
    <location>
        <begin position="1"/>
        <end position="23"/>
    </location>
</feature>
<dbReference type="AlphaFoldDB" id="A0AAN6WVM9"/>
<dbReference type="EMBL" id="MU864380">
    <property type="protein sequence ID" value="KAK4189030.1"/>
    <property type="molecule type" value="Genomic_DNA"/>
</dbReference>
<evidence type="ECO:0000256" key="2">
    <source>
        <dbReference type="ARBA" id="ARBA00023242"/>
    </source>
</evidence>
<protein>
    <recommendedName>
        <fullName evidence="4">Zn(2)-C6 fungal-type domain-containing protein</fullName>
    </recommendedName>
</protein>
<dbReference type="PANTHER" id="PTHR47785:SF6">
    <property type="entry name" value="ZN(II)2CYS6 TRANSCRIPTION FACTOR (EUROFUNG)"/>
    <property type="match status" value="1"/>
</dbReference>
<evidence type="ECO:0000256" key="3">
    <source>
        <dbReference type="SAM" id="MobiDB-lite"/>
    </source>
</evidence>
<dbReference type="Gene3D" id="4.10.240.10">
    <property type="entry name" value="Zn(2)-C6 fungal-type DNA-binding domain"/>
    <property type="match status" value="1"/>
</dbReference>
<dbReference type="PANTHER" id="PTHR47785">
    <property type="entry name" value="ZN(II)2CYS6 TRANSCRIPTION FACTOR (EUROFUNG)-RELATED-RELATED"/>
    <property type="match status" value="1"/>
</dbReference>
<dbReference type="CDD" id="cd00067">
    <property type="entry name" value="GAL4"/>
    <property type="match status" value="1"/>
</dbReference>
<dbReference type="PROSITE" id="PS00463">
    <property type="entry name" value="ZN2_CY6_FUNGAL_1"/>
    <property type="match status" value="1"/>
</dbReference>
<reference evidence="5" key="1">
    <citation type="journal article" date="2023" name="Mol. Phylogenet. Evol.">
        <title>Genome-scale phylogeny and comparative genomics of the fungal order Sordariales.</title>
        <authorList>
            <person name="Hensen N."/>
            <person name="Bonometti L."/>
            <person name="Westerberg I."/>
            <person name="Brannstrom I.O."/>
            <person name="Guillou S."/>
            <person name="Cros-Aarteil S."/>
            <person name="Calhoun S."/>
            <person name="Haridas S."/>
            <person name="Kuo A."/>
            <person name="Mondo S."/>
            <person name="Pangilinan J."/>
            <person name="Riley R."/>
            <person name="LaButti K."/>
            <person name="Andreopoulos B."/>
            <person name="Lipzen A."/>
            <person name="Chen C."/>
            <person name="Yan M."/>
            <person name="Daum C."/>
            <person name="Ng V."/>
            <person name="Clum A."/>
            <person name="Steindorff A."/>
            <person name="Ohm R.A."/>
            <person name="Martin F."/>
            <person name="Silar P."/>
            <person name="Natvig D.O."/>
            <person name="Lalanne C."/>
            <person name="Gautier V."/>
            <person name="Ament-Velasquez S.L."/>
            <person name="Kruys A."/>
            <person name="Hutchinson M.I."/>
            <person name="Powell A.J."/>
            <person name="Barry K."/>
            <person name="Miller A.N."/>
            <person name="Grigoriev I.V."/>
            <person name="Debuchy R."/>
            <person name="Gladieux P."/>
            <person name="Hiltunen Thoren M."/>
            <person name="Johannesson H."/>
        </authorList>
    </citation>
    <scope>NUCLEOTIDE SEQUENCE</scope>
    <source>
        <strain evidence="5">PSN309</strain>
    </source>
</reference>
<gene>
    <name evidence="5" type="ORF">QBC35DRAFT_494533</name>
</gene>
<accession>A0AAN6WVM9</accession>